<comment type="caution">
    <text evidence="1">The sequence shown here is derived from an EMBL/GenBank/DDBJ whole genome shotgun (WGS) entry which is preliminary data.</text>
</comment>
<keyword evidence="1" id="KW-0946">Virion</keyword>
<dbReference type="AlphaFoldDB" id="A0A841PZW7"/>
<dbReference type="EMBL" id="JACHHJ010000003">
    <property type="protein sequence ID" value="MBB6450205.1"/>
    <property type="molecule type" value="Genomic_DNA"/>
</dbReference>
<name>A0A841PZW7_9BACL</name>
<proteinExistence type="predicted"/>
<evidence type="ECO:0000313" key="2">
    <source>
        <dbReference type="Proteomes" id="UP000568839"/>
    </source>
</evidence>
<reference evidence="1 2" key="1">
    <citation type="submission" date="2020-08" db="EMBL/GenBank/DDBJ databases">
        <title>Genomic Encyclopedia of Type Strains, Phase IV (KMG-IV): sequencing the most valuable type-strain genomes for metagenomic binning, comparative biology and taxonomic classification.</title>
        <authorList>
            <person name="Goeker M."/>
        </authorList>
    </citation>
    <scope>NUCLEOTIDE SEQUENCE [LARGE SCALE GENOMIC DNA]</scope>
    <source>
        <strain evidence="1 2">DSM 21769</strain>
    </source>
</reference>
<dbReference type="RefSeq" id="WP_184404272.1">
    <property type="nucleotide sequence ID" value="NZ_JACHHJ010000003.1"/>
</dbReference>
<dbReference type="InterPro" id="IPR011009">
    <property type="entry name" value="Kinase-like_dom_sf"/>
</dbReference>
<sequence>MFERNIYDQYGLYCDEKFQIGSYEGFRSRNDYYVLMPCPRKQDNIWVQLDWSERLKSTGIQQFAELVSGIDGKAISRVDGVQQLLFQMPGAEERTAMSDGKTLALIHESSRGWVPNRTDLHLQGRWLSLWETRIDQLESFHATVDRRPEKTAFDEKFLYTFPYYLGRAETAMQWLVEEGQEHLLGSYDGSVNHIRFTPGTWLVADQHCTQVKNPLAFVYDHPSRDLGECLRYCYEKDDPSSAAEFLEDYSGGQPLQEQTWALIGARLLFPITYVELMEAHYLNERTKEADINEGVLQFEAELDREERYMNYASQCLLDAFPVTANGHWFAKRIFTG</sequence>
<keyword evidence="1" id="KW-0167">Capsid protein</keyword>
<dbReference type="InterPro" id="IPR047175">
    <property type="entry name" value="CotS-like"/>
</dbReference>
<dbReference type="PANTHER" id="PTHR39179:SF2">
    <property type="entry name" value="ENDOSPORE COAT-ASSOCIATED PROTEIN YUTH"/>
    <property type="match status" value="1"/>
</dbReference>
<accession>A0A841PZW7</accession>
<dbReference type="Gene3D" id="3.90.1200.10">
    <property type="match status" value="1"/>
</dbReference>
<gene>
    <name evidence="1" type="ORF">HNR44_002188</name>
</gene>
<protein>
    <submittedName>
        <fullName evidence="1">Spore coat protein YutH</fullName>
    </submittedName>
</protein>
<evidence type="ECO:0000313" key="1">
    <source>
        <dbReference type="EMBL" id="MBB6450205.1"/>
    </source>
</evidence>
<dbReference type="Proteomes" id="UP000568839">
    <property type="component" value="Unassembled WGS sequence"/>
</dbReference>
<dbReference type="NCBIfam" id="TIGR02905">
    <property type="entry name" value="spore_yutH"/>
    <property type="match status" value="1"/>
</dbReference>
<keyword evidence="2" id="KW-1185">Reference proteome</keyword>
<dbReference type="PANTHER" id="PTHR39179">
    <property type="entry name" value="SPORE COAT PROTEIN I"/>
    <property type="match status" value="1"/>
</dbReference>
<dbReference type="GO" id="GO:0042601">
    <property type="term" value="C:endospore-forming forespore"/>
    <property type="evidence" value="ECO:0007669"/>
    <property type="project" value="TreeGrafter"/>
</dbReference>
<dbReference type="InterPro" id="IPR014254">
    <property type="entry name" value="Spore_coat_YutH"/>
</dbReference>
<organism evidence="1 2">
    <name type="scientific">Geomicrobium halophilum</name>
    <dbReference type="NCBI Taxonomy" id="549000"/>
    <lineage>
        <taxon>Bacteria</taxon>
        <taxon>Bacillati</taxon>
        <taxon>Bacillota</taxon>
        <taxon>Bacilli</taxon>
        <taxon>Bacillales</taxon>
        <taxon>Geomicrobium</taxon>
    </lineage>
</organism>
<dbReference type="SUPFAM" id="SSF56112">
    <property type="entry name" value="Protein kinase-like (PK-like)"/>
    <property type="match status" value="1"/>
</dbReference>